<keyword evidence="4" id="KW-0547">Nucleotide-binding</keyword>
<name>A0A377VXL7_KLEPN</name>
<evidence type="ECO:0000256" key="4">
    <source>
        <dbReference type="ARBA" id="ARBA00022741"/>
    </source>
</evidence>
<evidence type="ECO:0000256" key="8">
    <source>
        <dbReference type="ARBA" id="ARBA00023125"/>
    </source>
</evidence>
<comment type="catalytic activity">
    <reaction evidence="1">
        <text>ATP-dependent breakage, passage and rejoining of double-stranded DNA.</text>
        <dbReference type="EC" id="5.6.2.2"/>
    </reaction>
</comment>
<dbReference type="PANTHER" id="PTHR45866:SF4">
    <property type="entry name" value="DNA TOPOISOMERASE 4 SUBUNIT B"/>
    <property type="match status" value="1"/>
</dbReference>
<sequence length="110" mass="12836">MALPPLYRIDLGKEVYYALTEEEKTGVLEQLKRKKGKPNVQRFKGLGEMNPMQLRETTLDPNTRRLVQLVISDEDEQQTTAIMDMLLAKKRSEDRRNWLQEKGDMADLEV</sequence>
<dbReference type="EMBL" id="UGMD01000002">
    <property type="protein sequence ID" value="STV00235.1"/>
    <property type="molecule type" value="Genomic_DNA"/>
</dbReference>
<dbReference type="SUPFAM" id="SSF56719">
    <property type="entry name" value="Type II DNA topoisomerase"/>
    <property type="match status" value="1"/>
</dbReference>
<keyword evidence="7" id="KW-0799">Topoisomerase</keyword>
<gene>
    <name evidence="11" type="primary">parE_2</name>
    <name evidence="12" type="synonym">parE_4</name>
    <name evidence="12" type="ORF">NCTC204_02928</name>
    <name evidence="11" type="ORF">NCTC9637_01260</name>
</gene>
<evidence type="ECO:0000256" key="3">
    <source>
        <dbReference type="ARBA" id="ARBA00022723"/>
    </source>
</evidence>
<evidence type="ECO:0000256" key="9">
    <source>
        <dbReference type="ARBA" id="ARBA00023235"/>
    </source>
</evidence>
<dbReference type="EMBL" id="UGLB01000003">
    <property type="protein sequence ID" value="STT46385.1"/>
    <property type="molecule type" value="Genomic_DNA"/>
</dbReference>
<protein>
    <recommendedName>
        <fullName evidence="2">DNA topoisomerase (ATP-hydrolyzing)</fullName>
        <ecNumber evidence="2">5.6.2.2</ecNumber>
    </recommendedName>
</protein>
<dbReference type="GO" id="GO:0046872">
    <property type="term" value="F:metal ion binding"/>
    <property type="evidence" value="ECO:0007669"/>
    <property type="project" value="UniProtKB-KW"/>
</dbReference>
<evidence type="ECO:0000256" key="6">
    <source>
        <dbReference type="ARBA" id="ARBA00022842"/>
    </source>
</evidence>
<evidence type="ECO:0000256" key="2">
    <source>
        <dbReference type="ARBA" id="ARBA00012895"/>
    </source>
</evidence>
<dbReference type="GO" id="GO:0003677">
    <property type="term" value="F:DNA binding"/>
    <property type="evidence" value="ECO:0007669"/>
    <property type="project" value="UniProtKB-KW"/>
</dbReference>
<accession>A0A377VXL7</accession>
<keyword evidence="3" id="KW-0479">Metal-binding</keyword>
<keyword evidence="8" id="KW-0238">DNA-binding</keyword>
<dbReference type="EC" id="5.6.2.2" evidence="2"/>
<dbReference type="GO" id="GO:0005694">
    <property type="term" value="C:chromosome"/>
    <property type="evidence" value="ECO:0007669"/>
    <property type="project" value="InterPro"/>
</dbReference>
<dbReference type="PRINTS" id="PR01098">
    <property type="entry name" value="TOPISMRASE4B"/>
</dbReference>
<evidence type="ECO:0000313" key="12">
    <source>
        <dbReference type="EMBL" id="STV00235.1"/>
    </source>
</evidence>
<keyword evidence="5" id="KW-0067">ATP-binding</keyword>
<evidence type="ECO:0000313" key="11">
    <source>
        <dbReference type="EMBL" id="STT46385.1"/>
    </source>
</evidence>
<dbReference type="Pfam" id="PF00986">
    <property type="entry name" value="DNA_gyraseB_C"/>
    <property type="match status" value="1"/>
</dbReference>
<reference evidence="13 14" key="1">
    <citation type="submission" date="2018-06" db="EMBL/GenBank/DDBJ databases">
        <authorList>
            <consortium name="Pathogen Informatics"/>
            <person name="Doyle S."/>
        </authorList>
    </citation>
    <scope>NUCLEOTIDE SEQUENCE [LARGE SCALE GENOMIC DNA]</scope>
    <source>
        <strain evidence="12 14">NCTC204</strain>
        <strain evidence="11 13">NCTC9637</strain>
    </source>
</reference>
<dbReference type="InterPro" id="IPR002288">
    <property type="entry name" value="DNA_gyrase_B_C"/>
</dbReference>
<evidence type="ECO:0000256" key="1">
    <source>
        <dbReference type="ARBA" id="ARBA00000185"/>
    </source>
</evidence>
<dbReference type="PANTHER" id="PTHR45866">
    <property type="entry name" value="DNA GYRASE/TOPOISOMERASE SUBUNIT B"/>
    <property type="match status" value="1"/>
</dbReference>
<dbReference type="Proteomes" id="UP000255192">
    <property type="component" value="Unassembled WGS sequence"/>
</dbReference>
<proteinExistence type="predicted"/>
<dbReference type="InterPro" id="IPR005737">
    <property type="entry name" value="TopoIV_B_Gneg"/>
</dbReference>
<evidence type="ECO:0000256" key="5">
    <source>
        <dbReference type="ARBA" id="ARBA00022840"/>
    </source>
</evidence>
<dbReference type="AlphaFoldDB" id="A0A377VXL7"/>
<dbReference type="GO" id="GO:0006265">
    <property type="term" value="P:DNA topological change"/>
    <property type="evidence" value="ECO:0007669"/>
    <property type="project" value="InterPro"/>
</dbReference>
<keyword evidence="9 11" id="KW-0413">Isomerase</keyword>
<dbReference type="GO" id="GO:0005524">
    <property type="term" value="F:ATP binding"/>
    <property type="evidence" value="ECO:0007669"/>
    <property type="project" value="UniProtKB-KW"/>
</dbReference>
<dbReference type="Gene3D" id="3.40.50.670">
    <property type="match status" value="1"/>
</dbReference>
<dbReference type="InterPro" id="IPR013759">
    <property type="entry name" value="Topo_IIA_B_C"/>
</dbReference>
<dbReference type="Proteomes" id="UP000255099">
    <property type="component" value="Unassembled WGS sequence"/>
</dbReference>
<evidence type="ECO:0000256" key="7">
    <source>
        <dbReference type="ARBA" id="ARBA00023029"/>
    </source>
</evidence>
<evidence type="ECO:0000259" key="10">
    <source>
        <dbReference type="Pfam" id="PF00986"/>
    </source>
</evidence>
<organism evidence="11 13">
    <name type="scientific">Klebsiella pneumoniae</name>
    <dbReference type="NCBI Taxonomy" id="573"/>
    <lineage>
        <taxon>Bacteria</taxon>
        <taxon>Pseudomonadati</taxon>
        <taxon>Pseudomonadota</taxon>
        <taxon>Gammaproteobacteria</taxon>
        <taxon>Enterobacterales</taxon>
        <taxon>Enterobacteriaceae</taxon>
        <taxon>Klebsiella/Raoultella group</taxon>
        <taxon>Klebsiella</taxon>
        <taxon>Klebsiella pneumoniae complex</taxon>
    </lineage>
</organism>
<feature type="domain" description="DNA gyrase B subunit C-terminal" evidence="10">
    <location>
        <begin position="36"/>
        <end position="100"/>
    </location>
</feature>
<evidence type="ECO:0000313" key="13">
    <source>
        <dbReference type="Proteomes" id="UP000255099"/>
    </source>
</evidence>
<keyword evidence="6" id="KW-0460">Magnesium</keyword>
<dbReference type="InterPro" id="IPR013760">
    <property type="entry name" value="Topo_IIA-like_dom_sf"/>
</dbReference>
<evidence type="ECO:0000313" key="14">
    <source>
        <dbReference type="Proteomes" id="UP000255192"/>
    </source>
</evidence>
<dbReference type="GO" id="GO:0003918">
    <property type="term" value="F:DNA topoisomerase type II (double strand cut, ATP-hydrolyzing) activity"/>
    <property type="evidence" value="ECO:0007669"/>
    <property type="project" value="UniProtKB-EC"/>
</dbReference>